<name>A0A644T4L2_9ZZZZ</name>
<gene>
    <name evidence="1" type="ORF">SDC9_06423</name>
</gene>
<protein>
    <submittedName>
        <fullName evidence="1">Uncharacterized protein</fullName>
    </submittedName>
</protein>
<dbReference type="EMBL" id="VSSQ01000013">
    <property type="protein sequence ID" value="MPL60861.1"/>
    <property type="molecule type" value="Genomic_DNA"/>
</dbReference>
<accession>A0A644T4L2</accession>
<comment type="caution">
    <text evidence="1">The sequence shown here is derived from an EMBL/GenBank/DDBJ whole genome shotgun (WGS) entry which is preliminary data.</text>
</comment>
<dbReference type="AlphaFoldDB" id="A0A644T4L2"/>
<evidence type="ECO:0000313" key="1">
    <source>
        <dbReference type="EMBL" id="MPL60861.1"/>
    </source>
</evidence>
<organism evidence="1">
    <name type="scientific">bioreactor metagenome</name>
    <dbReference type="NCBI Taxonomy" id="1076179"/>
    <lineage>
        <taxon>unclassified sequences</taxon>
        <taxon>metagenomes</taxon>
        <taxon>ecological metagenomes</taxon>
    </lineage>
</organism>
<sequence>MRFVVVEAGDVGETLAARMHEGLADLAVDLLERLDAIGREGRRDHRDVLLAGLRKLGHMLDGIGLEPFLAAEDRLEGGVDVARLPAKPLPQQPRGLLALAMVGVAFHQIALGHAVIRGHQHVGAGGQRGIDPLDRLRERVDIARPVEIFGRGAGGGRALLRHQRAEEGVVRGGARGARVLRVKREEQDLLAARLHHPLDHRGGRGIAIAHAEIDHHAGAEARLDCLAQLRDLALGDRHQRAFIRLGVPDRAVIRPRGEGALRQDDELQQRLPFPRRDVDHPLVREEFVQIAPHRPVVGRIRRAEIGKEHPDLRLRHRRVVCGGVGKARVRVDLHLMSCRFGNHPRLIAFCPRVNATVVIGAEHLTLKA</sequence>
<proteinExistence type="predicted"/>
<reference evidence="1" key="1">
    <citation type="submission" date="2019-08" db="EMBL/GenBank/DDBJ databases">
        <authorList>
            <person name="Kucharzyk K."/>
            <person name="Murdoch R.W."/>
            <person name="Higgins S."/>
            <person name="Loffler F."/>
        </authorList>
    </citation>
    <scope>NUCLEOTIDE SEQUENCE</scope>
</reference>